<evidence type="ECO:0000313" key="2">
    <source>
        <dbReference type="EMBL" id="TFL01881.1"/>
    </source>
</evidence>
<feature type="compositionally biased region" description="Basic residues" evidence="1">
    <location>
        <begin position="702"/>
        <end position="712"/>
    </location>
</feature>
<name>A0A5C3QN04_9AGAR</name>
<protein>
    <submittedName>
        <fullName evidence="2">Uncharacterized protein</fullName>
    </submittedName>
</protein>
<keyword evidence="3" id="KW-1185">Reference proteome</keyword>
<dbReference type="AlphaFoldDB" id="A0A5C3QN04"/>
<dbReference type="Proteomes" id="UP000305067">
    <property type="component" value="Unassembled WGS sequence"/>
</dbReference>
<dbReference type="STRING" id="1884261.A0A5C3QN04"/>
<feature type="region of interest" description="Disordered" evidence="1">
    <location>
        <begin position="663"/>
        <end position="720"/>
    </location>
</feature>
<sequence length="720" mass="80697">MTFDGSGDCYEDAKKCHGTTYPYCAAGLWHQVKYNRNPQASAQAKKQAATVLQKVQKTKAADHQAMEAAVQITLTPVIFHTVNAPAVILPNPKVSSHFYQWSNNSCWFDTALYLFYTTLLNDMEAVENCIAACSHEELCGYLVLKHFVSWWELEIKSGTVCDAPFQQQTFSAVRNIICQNWFSNCRSTMAQVVKKRLLGPPRLFRRVFIKLTSCSGSDYSGGLVHYCSSRQAKQMFRWDLGIDKIMDYNGDINMLVQNWCNVEQQPRVHPKYFRAVFKTGEALCSGSPLVILVFDIQGSTGGASEHAAAHCVFPEVIYPFEDNSSFWYKIQGCAFFLLEQAHYVCRVRAGAKTFFYDSNKKEGCALLEQDSTVTTHLAGSAVTIPNVPQTFHTCAVTYRLISGIKAQDRFYTSQSLLPTSKVNKLTAQLPVIEPDDSSAVVLISQTTRKEWSHSNTLKLYYNTLPLNESHAEPVSTAMRSSRRAAPHTELTQRRGRADNLGNDEDFICDCLATSSVLLNQLEKDWWKKCGYILLAVLPPLWGLILIFGLQDSEVKAPKCPSLKDWLLAGAFALLALGKFWYPVRIIQTPLEGEPDKCTINIWAGCNNFIDPKALKALHYVAPRVYSVSEVVLQDAMRWDKKAQYSMPLGHWTNAKMPEEIYHEKPNTTPTQSAGPALPSDAIYNSGKSEINFPPSPQEKQAVRVKPRPKRATTKGGKLNA</sequence>
<evidence type="ECO:0000256" key="1">
    <source>
        <dbReference type="SAM" id="MobiDB-lite"/>
    </source>
</evidence>
<feature type="region of interest" description="Disordered" evidence="1">
    <location>
        <begin position="476"/>
        <end position="495"/>
    </location>
</feature>
<gene>
    <name evidence="2" type="ORF">BDV98DRAFT_582275</name>
</gene>
<organism evidence="2 3">
    <name type="scientific">Pterulicium gracile</name>
    <dbReference type="NCBI Taxonomy" id="1884261"/>
    <lineage>
        <taxon>Eukaryota</taxon>
        <taxon>Fungi</taxon>
        <taxon>Dikarya</taxon>
        <taxon>Basidiomycota</taxon>
        <taxon>Agaricomycotina</taxon>
        <taxon>Agaricomycetes</taxon>
        <taxon>Agaricomycetidae</taxon>
        <taxon>Agaricales</taxon>
        <taxon>Pleurotineae</taxon>
        <taxon>Pterulaceae</taxon>
        <taxon>Pterulicium</taxon>
    </lineage>
</organism>
<reference evidence="2 3" key="1">
    <citation type="journal article" date="2019" name="Nat. Ecol. Evol.">
        <title>Megaphylogeny resolves global patterns of mushroom evolution.</title>
        <authorList>
            <person name="Varga T."/>
            <person name="Krizsan K."/>
            <person name="Foldi C."/>
            <person name="Dima B."/>
            <person name="Sanchez-Garcia M."/>
            <person name="Sanchez-Ramirez S."/>
            <person name="Szollosi G.J."/>
            <person name="Szarkandi J.G."/>
            <person name="Papp V."/>
            <person name="Albert L."/>
            <person name="Andreopoulos W."/>
            <person name="Angelini C."/>
            <person name="Antonin V."/>
            <person name="Barry K.W."/>
            <person name="Bougher N.L."/>
            <person name="Buchanan P."/>
            <person name="Buyck B."/>
            <person name="Bense V."/>
            <person name="Catcheside P."/>
            <person name="Chovatia M."/>
            <person name="Cooper J."/>
            <person name="Damon W."/>
            <person name="Desjardin D."/>
            <person name="Finy P."/>
            <person name="Geml J."/>
            <person name="Haridas S."/>
            <person name="Hughes K."/>
            <person name="Justo A."/>
            <person name="Karasinski D."/>
            <person name="Kautmanova I."/>
            <person name="Kiss B."/>
            <person name="Kocsube S."/>
            <person name="Kotiranta H."/>
            <person name="LaButti K.M."/>
            <person name="Lechner B.E."/>
            <person name="Liimatainen K."/>
            <person name="Lipzen A."/>
            <person name="Lukacs Z."/>
            <person name="Mihaltcheva S."/>
            <person name="Morgado L.N."/>
            <person name="Niskanen T."/>
            <person name="Noordeloos M.E."/>
            <person name="Ohm R.A."/>
            <person name="Ortiz-Santana B."/>
            <person name="Ovrebo C."/>
            <person name="Racz N."/>
            <person name="Riley R."/>
            <person name="Savchenko A."/>
            <person name="Shiryaev A."/>
            <person name="Soop K."/>
            <person name="Spirin V."/>
            <person name="Szebenyi C."/>
            <person name="Tomsovsky M."/>
            <person name="Tulloss R.E."/>
            <person name="Uehling J."/>
            <person name="Grigoriev I.V."/>
            <person name="Vagvolgyi C."/>
            <person name="Papp T."/>
            <person name="Martin F.M."/>
            <person name="Miettinen O."/>
            <person name="Hibbett D.S."/>
            <person name="Nagy L.G."/>
        </authorList>
    </citation>
    <scope>NUCLEOTIDE SEQUENCE [LARGE SCALE GENOMIC DNA]</scope>
    <source>
        <strain evidence="2 3">CBS 309.79</strain>
    </source>
</reference>
<accession>A0A5C3QN04</accession>
<dbReference type="EMBL" id="ML178823">
    <property type="protein sequence ID" value="TFL01881.1"/>
    <property type="molecule type" value="Genomic_DNA"/>
</dbReference>
<evidence type="ECO:0000313" key="3">
    <source>
        <dbReference type="Proteomes" id="UP000305067"/>
    </source>
</evidence>
<dbReference type="OrthoDB" id="3027520at2759"/>
<proteinExistence type="predicted"/>